<keyword evidence="2" id="KW-1185">Reference proteome</keyword>
<sequence length="70" mass="8109">MKKHIHFPELSKTRIWSFNNMYASDKNSNDRHSCDKKTCDKQTCVYTCKNTCETCENTHCPGNTEKVCCA</sequence>
<dbReference type="RefSeq" id="WP_108115513.1">
    <property type="nucleotide sequence ID" value="NZ_QBKT01000006.1"/>
</dbReference>
<dbReference type="AlphaFoldDB" id="A0A2T6BWX4"/>
<gene>
    <name evidence="1" type="ORF">C8N46_106226</name>
</gene>
<dbReference type="EMBL" id="QBKT01000006">
    <property type="protein sequence ID" value="PTX60580.1"/>
    <property type="molecule type" value="Genomic_DNA"/>
</dbReference>
<comment type="caution">
    <text evidence="1">The sequence shown here is derived from an EMBL/GenBank/DDBJ whole genome shotgun (WGS) entry which is preliminary data.</text>
</comment>
<evidence type="ECO:0000313" key="2">
    <source>
        <dbReference type="Proteomes" id="UP000244090"/>
    </source>
</evidence>
<dbReference type="Proteomes" id="UP000244090">
    <property type="component" value="Unassembled WGS sequence"/>
</dbReference>
<reference evidence="1 2" key="1">
    <citation type="submission" date="2018-04" db="EMBL/GenBank/DDBJ databases">
        <title>Genomic Encyclopedia of Archaeal and Bacterial Type Strains, Phase II (KMG-II): from individual species to whole genera.</title>
        <authorList>
            <person name="Goeker M."/>
        </authorList>
    </citation>
    <scope>NUCLEOTIDE SEQUENCE [LARGE SCALE GENOMIC DNA]</scope>
    <source>
        <strain evidence="1 2">DSM 25731</strain>
    </source>
</reference>
<organism evidence="1 2">
    <name type="scientific">Kordia periserrulae</name>
    <dbReference type="NCBI Taxonomy" id="701523"/>
    <lineage>
        <taxon>Bacteria</taxon>
        <taxon>Pseudomonadati</taxon>
        <taxon>Bacteroidota</taxon>
        <taxon>Flavobacteriia</taxon>
        <taxon>Flavobacteriales</taxon>
        <taxon>Flavobacteriaceae</taxon>
        <taxon>Kordia</taxon>
    </lineage>
</organism>
<accession>A0A2T6BWX4</accession>
<proteinExistence type="predicted"/>
<protein>
    <submittedName>
        <fullName evidence="1">Uncharacterized protein</fullName>
    </submittedName>
</protein>
<evidence type="ECO:0000313" key="1">
    <source>
        <dbReference type="EMBL" id="PTX60580.1"/>
    </source>
</evidence>
<name>A0A2T6BWX4_9FLAO</name>